<dbReference type="PANTHER" id="PTHR13505:SF7">
    <property type="entry name" value="TRANSMEMBRANE PROTEIN 208"/>
    <property type="match status" value="1"/>
</dbReference>
<reference evidence="9" key="1">
    <citation type="submission" date="2021-01" db="EMBL/GenBank/DDBJ databases">
        <authorList>
            <person name="Corre E."/>
            <person name="Pelletier E."/>
            <person name="Niang G."/>
            <person name="Scheremetjew M."/>
            <person name="Finn R."/>
            <person name="Kale V."/>
            <person name="Holt S."/>
            <person name="Cochrane G."/>
            <person name="Meng A."/>
            <person name="Brown T."/>
            <person name="Cohen L."/>
        </authorList>
    </citation>
    <scope>NUCLEOTIDE SEQUENCE</scope>
    <source>
        <strain evidence="9">CCMP281</strain>
    </source>
</reference>
<keyword evidence="4" id="KW-0256">Endoplasmic reticulum</keyword>
<evidence type="ECO:0000256" key="2">
    <source>
        <dbReference type="ARBA" id="ARBA00009950"/>
    </source>
</evidence>
<comment type="similarity">
    <text evidence="2">Belongs to the TMEM208 family.</text>
</comment>
<organism evidence="9">
    <name type="scientific">Haptolina ericina</name>
    <dbReference type="NCBI Taxonomy" id="156174"/>
    <lineage>
        <taxon>Eukaryota</taxon>
        <taxon>Haptista</taxon>
        <taxon>Haptophyta</taxon>
        <taxon>Prymnesiophyceae</taxon>
        <taxon>Prymnesiales</taxon>
        <taxon>Prymnesiaceae</taxon>
        <taxon>Haptolina</taxon>
    </lineage>
</organism>
<evidence type="ECO:0008006" key="10">
    <source>
        <dbReference type="Google" id="ProtNLM"/>
    </source>
</evidence>
<dbReference type="EMBL" id="HBHX01038703">
    <property type="protein sequence ID" value="CAE0120819.1"/>
    <property type="molecule type" value="Transcribed_RNA"/>
</dbReference>
<keyword evidence="6 8" id="KW-0472">Membrane</keyword>
<keyword evidence="3 8" id="KW-0812">Transmembrane</keyword>
<dbReference type="Pfam" id="PF05620">
    <property type="entry name" value="TMEM208_SND2"/>
    <property type="match status" value="1"/>
</dbReference>
<comment type="subcellular location">
    <subcellularLocation>
        <location evidence="1">Endoplasmic reticulum membrane</location>
        <topology evidence="1">Multi-pass membrane protein</topology>
    </subcellularLocation>
</comment>
<protein>
    <recommendedName>
        <fullName evidence="10">Transmembrane protein 208</fullName>
    </recommendedName>
</protein>
<evidence type="ECO:0000256" key="8">
    <source>
        <dbReference type="SAM" id="Phobius"/>
    </source>
</evidence>
<feature type="transmembrane region" description="Helical" evidence="8">
    <location>
        <begin position="20"/>
        <end position="39"/>
    </location>
</feature>
<keyword evidence="5 8" id="KW-1133">Transmembrane helix</keyword>
<evidence type="ECO:0000256" key="4">
    <source>
        <dbReference type="ARBA" id="ARBA00022824"/>
    </source>
</evidence>
<dbReference type="PANTHER" id="PTHR13505">
    <property type="entry name" value="TRANSMEMBRANE PROTEIN 208"/>
    <property type="match status" value="1"/>
</dbReference>
<dbReference type="GO" id="GO:0006624">
    <property type="term" value="P:vacuolar protein processing"/>
    <property type="evidence" value="ECO:0007669"/>
    <property type="project" value="TreeGrafter"/>
</dbReference>
<dbReference type="AlphaFoldDB" id="A0A7S3F3D6"/>
<feature type="transmembrane region" description="Helical" evidence="8">
    <location>
        <begin position="118"/>
        <end position="143"/>
    </location>
</feature>
<feature type="region of interest" description="Disordered" evidence="7">
    <location>
        <begin position="146"/>
        <end position="171"/>
    </location>
</feature>
<name>A0A7S3F3D6_9EUKA</name>
<accession>A0A7S3F3D6</accession>
<feature type="transmembrane region" description="Helical" evidence="8">
    <location>
        <begin position="45"/>
        <end position="65"/>
    </location>
</feature>
<sequence length="171" mass="19928">MANEANKKRVITNAALMSKWRMIILGANALYVLFRMVYLWDSFSHWHMCGFALTSIIYLATYSLLHKAAAPVYAPLAQGGALISGGEDMRQEGVIEYSWDMLWTTMFIQLTSGFISDLFWLLFIVPPSIGFYFLWIKVIYPWISKPDEPPPETEEMRKRREKEEKRRGVRH</sequence>
<feature type="compositionally biased region" description="Basic and acidic residues" evidence="7">
    <location>
        <begin position="154"/>
        <end position="171"/>
    </location>
</feature>
<dbReference type="GO" id="GO:0005789">
    <property type="term" value="C:endoplasmic reticulum membrane"/>
    <property type="evidence" value="ECO:0007669"/>
    <property type="project" value="UniProtKB-SubCell"/>
</dbReference>
<dbReference type="InterPro" id="IPR008506">
    <property type="entry name" value="SND2/TMEM208"/>
</dbReference>
<gene>
    <name evidence="9" type="ORF">HERI1096_LOCUS21520</name>
</gene>
<proteinExistence type="inferred from homology"/>
<evidence type="ECO:0000313" key="9">
    <source>
        <dbReference type="EMBL" id="CAE0120819.1"/>
    </source>
</evidence>
<evidence type="ECO:0000256" key="3">
    <source>
        <dbReference type="ARBA" id="ARBA00022692"/>
    </source>
</evidence>
<evidence type="ECO:0000256" key="6">
    <source>
        <dbReference type="ARBA" id="ARBA00023136"/>
    </source>
</evidence>
<evidence type="ECO:0000256" key="7">
    <source>
        <dbReference type="SAM" id="MobiDB-lite"/>
    </source>
</evidence>
<evidence type="ECO:0000256" key="1">
    <source>
        <dbReference type="ARBA" id="ARBA00004477"/>
    </source>
</evidence>
<evidence type="ECO:0000256" key="5">
    <source>
        <dbReference type="ARBA" id="ARBA00022989"/>
    </source>
</evidence>
<dbReference type="GO" id="GO:0005773">
    <property type="term" value="C:vacuole"/>
    <property type="evidence" value="ECO:0007669"/>
    <property type="project" value="GOC"/>
</dbReference>